<dbReference type="InterPro" id="IPR010898">
    <property type="entry name" value="Hpre_diP_synth_I"/>
</dbReference>
<accession>A0A267MP49</accession>
<dbReference type="EMBL" id="NIBG01000001">
    <property type="protein sequence ID" value="PAB61379.1"/>
    <property type="molecule type" value="Genomic_DNA"/>
</dbReference>
<feature type="transmembrane region" description="Helical" evidence="1">
    <location>
        <begin position="102"/>
        <end position="127"/>
    </location>
</feature>
<dbReference type="PIRSF" id="PIRSF027391">
    <property type="entry name" value="Hpre_diP_synt_I"/>
    <property type="match status" value="1"/>
</dbReference>
<keyword evidence="3" id="KW-1185">Reference proteome</keyword>
<evidence type="ECO:0000256" key="1">
    <source>
        <dbReference type="SAM" id="Phobius"/>
    </source>
</evidence>
<organism evidence="2 3">
    <name type="scientific">Anaeromicrobium sediminis</name>
    <dbReference type="NCBI Taxonomy" id="1478221"/>
    <lineage>
        <taxon>Bacteria</taxon>
        <taxon>Bacillati</taxon>
        <taxon>Bacillota</taxon>
        <taxon>Clostridia</taxon>
        <taxon>Peptostreptococcales</taxon>
        <taxon>Thermotaleaceae</taxon>
        <taxon>Anaeromicrobium</taxon>
    </lineage>
</organism>
<dbReference type="OrthoDB" id="9799095at2"/>
<keyword evidence="1" id="KW-0472">Membrane</keyword>
<proteinExistence type="predicted"/>
<gene>
    <name evidence="2" type="ORF">CCE28_02825</name>
</gene>
<name>A0A267MP49_9FIRM</name>
<protein>
    <submittedName>
        <fullName evidence="2">Heptaprenyl diphosphate synthase</fullName>
    </submittedName>
</protein>
<dbReference type="InterPro" id="IPR014535">
    <property type="entry name" value="Hpre_diP_synt_I"/>
</dbReference>
<evidence type="ECO:0000313" key="2">
    <source>
        <dbReference type="EMBL" id="PAB61379.1"/>
    </source>
</evidence>
<keyword evidence="1" id="KW-1133">Transmembrane helix</keyword>
<keyword evidence="1" id="KW-0812">Transmembrane</keyword>
<dbReference type="RefSeq" id="WP_095130737.1">
    <property type="nucleotide sequence ID" value="NZ_NIBG01000001.1"/>
</dbReference>
<dbReference type="Proteomes" id="UP000216024">
    <property type="component" value="Unassembled WGS sequence"/>
</dbReference>
<evidence type="ECO:0000313" key="3">
    <source>
        <dbReference type="Proteomes" id="UP000216024"/>
    </source>
</evidence>
<feature type="transmembrane region" description="Helical" evidence="1">
    <location>
        <begin position="38"/>
        <end position="65"/>
    </location>
</feature>
<feature type="transmembrane region" description="Helical" evidence="1">
    <location>
        <begin position="6"/>
        <end position="26"/>
    </location>
</feature>
<comment type="caution">
    <text evidence="2">The sequence shown here is derived from an EMBL/GenBank/DDBJ whole genome shotgun (WGS) entry which is preliminary data.</text>
</comment>
<sequence>MRTRKLLYLSLITAIGIGLQIVENFIPVNFVMPGAKLGLANISNLVTLVVFGFKNALIVSILRTIVGTLGSGAVTGFFYSFSGAISSTIAMWIMYKNFNKYFSLIGVSIVGALFHNMAQVLVASIMINNWLIFTYLPFMMLTSLFTGCFIGLSSNYISKHLNKIIGKERLYE</sequence>
<dbReference type="Gene3D" id="1.10.1760.20">
    <property type="match status" value="1"/>
</dbReference>
<feature type="transmembrane region" description="Helical" evidence="1">
    <location>
        <begin position="133"/>
        <end position="157"/>
    </location>
</feature>
<dbReference type="Pfam" id="PF07456">
    <property type="entry name" value="Hpre_diP_synt_I"/>
    <property type="match status" value="1"/>
</dbReference>
<reference evidence="2 3" key="1">
    <citation type="submission" date="2017-06" db="EMBL/GenBank/DDBJ databases">
        <title>Draft genome sequence of anaerobic fermentative bacterium Anaeromicrobium sediminis DY2726D isolated from West Pacific Ocean sediments.</title>
        <authorList>
            <person name="Zeng X."/>
        </authorList>
    </citation>
    <scope>NUCLEOTIDE SEQUENCE [LARGE SCALE GENOMIC DNA]</scope>
    <source>
        <strain evidence="2 3">DY2726D</strain>
    </source>
</reference>
<dbReference type="AlphaFoldDB" id="A0A267MP49"/>